<reference evidence="6 7" key="1">
    <citation type="submission" date="2018-09" db="EMBL/GenBank/DDBJ databases">
        <title>Genomic Encyclopedia of Archaeal and Bacterial Type Strains, Phase II (KMG-II): from individual species to whole genera.</title>
        <authorList>
            <person name="Goeker M."/>
        </authorList>
    </citation>
    <scope>NUCLEOTIDE SEQUENCE [LARGE SCALE GENOMIC DNA]</scope>
    <source>
        <strain evidence="6 7">DSM 16505</strain>
    </source>
</reference>
<dbReference type="InterPro" id="IPR009057">
    <property type="entry name" value="Homeodomain-like_sf"/>
</dbReference>
<dbReference type="PROSITE" id="PS01124">
    <property type="entry name" value="HTH_ARAC_FAMILY_2"/>
    <property type="match status" value="1"/>
</dbReference>
<evidence type="ECO:0000256" key="3">
    <source>
        <dbReference type="ARBA" id="ARBA00023163"/>
    </source>
</evidence>
<keyword evidence="4" id="KW-1133">Transmembrane helix</keyword>
<keyword evidence="4" id="KW-0472">Membrane</keyword>
<name>A0A420DZ41_9FLAO</name>
<comment type="caution">
    <text evidence="6">The sequence shown here is derived from an EMBL/GenBank/DDBJ whole genome shotgun (WGS) entry which is preliminary data.</text>
</comment>
<dbReference type="RefSeq" id="WP_120187223.1">
    <property type="nucleotide sequence ID" value="NZ_RAQM01000010.1"/>
</dbReference>
<dbReference type="InterPro" id="IPR011990">
    <property type="entry name" value="TPR-like_helical_dom_sf"/>
</dbReference>
<evidence type="ECO:0000256" key="2">
    <source>
        <dbReference type="ARBA" id="ARBA00023125"/>
    </source>
</evidence>
<evidence type="ECO:0000256" key="4">
    <source>
        <dbReference type="SAM" id="Phobius"/>
    </source>
</evidence>
<keyword evidence="4" id="KW-0812">Transmembrane</keyword>
<dbReference type="GO" id="GO:0043565">
    <property type="term" value="F:sequence-specific DNA binding"/>
    <property type="evidence" value="ECO:0007669"/>
    <property type="project" value="InterPro"/>
</dbReference>
<protein>
    <submittedName>
        <fullName evidence="6">AraC-like DNA-binding protein</fullName>
    </submittedName>
</protein>
<dbReference type="EMBL" id="RAQM01000010">
    <property type="protein sequence ID" value="RKF03101.1"/>
    <property type="molecule type" value="Genomic_DNA"/>
</dbReference>
<accession>A0A420DZ41</accession>
<dbReference type="PANTHER" id="PTHR43280:SF34">
    <property type="entry name" value="ARAC-FAMILY TRANSCRIPTIONAL REGULATOR"/>
    <property type="match status" value="1"/>
</dbReference>
<evidence type="ECO:0000256" key="1">
    <source>
        <dbReference type="ARBA" id="ARBA00023015"/>
    </source>
</evidence>
<dbReference type="GO" id="GO:0003700">
    <property type="term" value="F:DNA-binding transcription factor activity"/>
    <property type="evidence" value="ECO:0007669"/>
    <property type="project" value="InterPro"/>
</dbReference>
<dbReference type="Gene3D" id="1.10.10.60">
    <property type="entry name" value="Homeodomain-like"/>
    <property type="match status" value="2"/>
</dbReference>
<organism evidence="6 7">
    <name type="scientific">Tenacibaculum lutimaris</name>
    <dbReference type="NCBI Taxonomy" id="285258"/>
    <lineage>
        <taxon>Bacteria</taxon>
        <taxon>Pseudomonadati</taxon>
        <taxon>Bacteroidota</taxon>
        <taxon>Flavobacteriia</taxon>
        <taxon>Flavobacteriales</taxon>
        <taxon>Flavobacteriaceae</taxon>
        <taxon>Tenacibaculum</taxon>
    </lineage>
</organism>
<evidence type="ECO:0000313" key="7">
    <source>
        <dbReference type="Proteomes" id="UP000285780"/>
    </source>
</evidence>
<keyword evidence="3" id="KW-0804">Transcription</keyword>
<evidence type="ECO:0000313" key="6">
    <source>
        <dbReference type="EMBL" id="RKF03101.1"/>
    </source>
</evidence>
<dbReference type="InterPro" id="IPR018060">
    <property type="entry name" value="HTH_AraC"/>
</dbReference>
<sequence>MKKSVIILFLFTLTVIKAQGKEVDTNKRFDSIFYDTAVRISAIDMKRAEIIADSLFKASISDIHKIKSLMLSASLLEKQSKREQAIEYALKADEIASLTSHYRWIARIYGFLATQFRLIGLVDYSKQYLEKGERNSKKIEDKNQADICLGMVFQEKAHHAINEKEFTNSISLLNDANRLFEVVKNEHTKNLFIGINSEMIGRSYVELKNKDSARYYYEKSLTYLNKIGLNKSEYSGLVFHGKAHLYLEEGKLEQSKIFLDKAHNIATAANQKNLLELIYRDLSRYYKRKNNNREYSVFYEKYLNIKEENNVEKRKATNAEVNRIFENQQKGFLRLYWYIIAVGILLLIALIMLFYKTKEYKRKREIFEATILKFREKELSRASENKSNEKCKESKERLMTIETEMILLKKLEEFELKEEYKDPKLTLAKLSTILNTNTKYLSWIINEYKKNDFNNYINHLRIYYIVKKMQTDSNYLNYKISYLSSECGFSSHSKFTAVFKKEIGLTPSFFINELRKE</sequence>
<keyword evidence="1" id="KW-0805">Transcription regulation</keyword>
<dbReference type="Gene3D" id="1.25.40.10">
    <property type="entry name" value="Tetratricopeptide repeat domain"/>
    <property type="match status" value="1"/>
</dbReference>
<dbReference type="SUPFAM" id="SSF48452">
    <property type="entry name" value="TPR-like"/>
    <property type="match status" value="1"/>
</dbReference>
<keyword evidence="2 6" id="KW-0238">DNA-binding</keyword>
<proteinExistence type="predicted"/>
<dbReference type="SMART" id="SM00342">
    <property type="entry name" value="HTH_ARAC"/>
    <property type="match status" value="1"/>
</dbReference>
<dbReference type="AlphaFoldDB" id="A0A420DZ41"/>
<evidence type="ECO:0000259" key="5">
    <source>
        <dbReference type="PROSITE" id="PS01124"/>
    </source>
</evidence>
<gene>
    <name evidence="6" type="ORF">C8N26_2091</name>
</gene>
<feature type="domain" description="HTH araC/xylS-type" evidence="5">
    <location>
        <begin position="416"/>
        <end position="513"/>
    </location>
</feature>
<dbReference type="PANTHER" id="PTHR43280">
    <property type="entry name" value="ARAC-FAMILY TRANSCRIPTIONAL REGULATOR"/>
    <property type="match status" value="1"/>
</dbReference>
<keyword evidence="7" id="KW-1185">Reference proteome</keyword>
<dbReference type="SUPFAM" id="SSF46689">
    <property type="entry name" value="Homeodomain-like"/>
    <property type="match status" value="1"/>
</dbReference>
<dbReference type="Proteomes" id="UP000285780">
    <property type="component" value="Unassembled WGS sequence"/>
</dbReference>
<feature type="transmembrane region" description="Helical" evidence="4">
    <location>
        <begin position="335"/>
        <end position="355"/>
    </location>
</feature>